<organism evidence="2 3">
    <name type="scientific">Pleurodeles waltl</name>
    <name type="common">Iberian ribbed newt</name>
    <dbReference type="NCBI Taxonomy" id="8319"/>
    <lineage>
        <taxon>Eukaryota</taxon>
        <taxon>Metazoa</taxon>
        <taxon>Chordata</taxon>
        <taxon>Craniata</taxon>
        <taxon>Vertebrata</taxon>
        <taxon>Euteleostomi</taxon>
        <taxon>Amphibia</taxon>
        <taxon>Batrachia</taxon>
        <taxon>Caudata</taxon>
        <taxon>Salamandroidea</taxon>
        <taxon>Salamandridae</taxon>
        <taxon>Pleurodelinae</taxon>
        <taxon>Pleurodeles</taxon>
    </lineage>
</organism>
<name>A0AAV7L175_PLEWA</name>
<reference evidence="2" key="1">
    <citation type="journal article" date="2022" name="bioRxiv">
        <title>Sequencing and chromosome-scale assembly of the giantPleurodeles waltlgenome.</title>
        <authorList>
            <person name="Brown T."/>
            <person name="Elewa A."/>
            <person name="Iarovenko S."/>
            <person name="Subramanian E."/>
            <person name="Araus A.J."/>
            <person name="Petzold A."/>
            <person name="Susuki M."/>
            <person name="Suzuki K.-i.T."/>
            <person name="Hayashi T."/>
            <person name="Toyoda A."/>
            <person name="Oliveira C."/>
            <person name="Osipova E."/>
            <person name="Leigh N.D."/>
            <person name="Simon A."/>
            <person name="Yun M.H."/>
        </authorList>
    </citation>
    <scope>NUCLEOTIDE SEQUENCE</scope>
    <source>
        <strain evidence="2">20211129_DDA</strain>
        <tissue evidence="2">Liver</tissue>
    </source>
</reference>
<accession>A0AAV7L175</accession>
<gene>
    <name evidence="2" type="ORF">NDU88_005420</name>
</gene>
<evidence type="ECO:0000256" key="1">
    <source>
        <dbReference type="SAM" id="MobiDB-lite"/>
    </source>
</evidence>
<keyword evidence="3" id="KW-1185">Reference proteome</keyword>
<feature type="compositionally biased region" description="Low complexity" evidence="1">
    <location>
        <begin position="106"/>
        <end position="116"/>
    </location>
</feature>
<dbReference type="EMBL" id="JANPWB010000016">
    <property type="protein sequence ID" value="KAJ1085287.1"/>
    <property type="molecule type" value="Genomic_DNA"/>
</dbReference>
<dbReference type="AlphaFoldDB" id="A0AAV7L175"/>
<protein>
    <submittedName>
        <fullName evidence="2">Uncharacterized protein</fullName>
    </submittedName>
</protein>
<feature type="region of interest" description="Disordered" evidence="1">
    <location>
        <begin position="54"/>
        <end position="155"/>
    </location>
</feature>
<proteinExistence type="predicted"/>
<dbReference type="Proteomes" id="UP001066276">
    <property type="component" value="Chromosome 12"/>
</dbReference>
<evidence type="ECO:0000313" key="3">
    <source>
        <dbReference type="Proteomes" id="UP001066276"/>
    </source>
</evidence>
<comment type="caution">
    <text evidence="2">The sequence shown here is derived from an EMBL/GenBank/DDBJ whole genome shotgun (WGS) entry which is preliminary data.</text>
</comment>
<feature type="compositionally biased region" description="Polar residues" evidence="1">
    <location>
        <begin position="135"/>
        <end position="149"/>
    </location>
</feature>
<feature type="region of interest" description="Disordered" evidence="1">
    <location>
        <begin position="226"/>
        <end position="257"/>
    </location>
</feature>
<feature type="region of interest" description="Disordered" evidence="1">
    <location>
        <begin position="168"/>
        <end position="191"/>
    </location>
</feature>
<evidence type="ECO:0000313" key="2">
    <source>
        <dbReference type="EMBL" id="KAJ1085287.1"/>
    </source>
</evidence>
<sequence>MTAPPPQQVSAKMRLDGPLALSAKILRCRHRLTGPAVATTAAATRRRCCFCRPQQEAHSRGVRQDPQNKPPIGGGHQPTASTSPPPPPQQAVAHPWGTNTHPPPSGGVRSSPSRPRGGAEHQCSSARPGRRRQRQQFNTRGACGPTNQPMWPPGFHNQWSPWRCLEAAGPKAGRERRGGGGRTTPPTAGAPLLQATPAQIQWGQRQAQLHPFELCAVHRASRGTPCTPGLRHSPPFHCTRGQPLPTPASGPGRRNAG</sequence>